<dbReference type="InterPro" id="IPR000515">
    <property type="entry name" value="MetI-like"/>
</dbReference>
<feature type="transmembrane region" description="Helical" evidence="8">
    <location>
        <begin position="377"/>
        <end position="397"/>
    </location>
</feature>
<evidence type="ECO:0000256" key="4">
    <source>
        <dbReference type="ARBA" id="ARBA00022519"/>
    </source>
</evidence>
<feature type="transmembrane region" description="Helical" evidence="8">
    <location>
        <begin position="320"/>
        <end position="346"/>
    </location>
</feature>
<feature type="domain" description="ABC transmembrane type-1" evidence="9">
    <location>
        <begin position="373"/>
        <end position="564"/>
    </location>
</feature>
<evidence type="ECO:0000313" key="10">
    <source>
        <dbReference type="EMBL" id="MPL64658.1"/>
    </source>
</evidence>
<evidence type="ECO:0000259" key="9">
    <source>
        <dbReference type="PROSITE" id="PS50928"/>
    </source>
</evidence>
<dbReference type="PROSITE" id="PS50928">
    <property type="entry name" value="ABC_TM1"/>
    <property type="match status" value="2"/>
</dbReference>
<dbReference type="GO" id="GO:0005886">
    <property type="term" value="C:plasma membrane"/>
    <property type="evidence" value="ECO:0007669"/>
    <property type="project" value="UniProtKB-SubCell"/>
</dbReference>
<feature type="transmembrane region" description="Helical" evidence="8">
    <location>
        <begin position="546"/>
        <end position="564"/>
    </location>
</feature>
<reference evidence="10" key="1">
    <citation type="submission" date="2019-08" db="EMBL/GenBank/DDBJ databases">
        <authorList>
            <person name="Kucharzyk K."/>
            <person name="Murdoch R.W."/>
            <person name="Higgins S."/>
            <person name="Loffler F."/>
        </authorList>
    </citation>
    <scope>NUCLEOTIDE SEQUENCE</scope>
</reference>
<evidence type="ECO:0000256" key="1">
    <source>
        <dbReference type="ARBA" id="ARBA00004429"/>
    </source>
</evidence>
<keyword evidence="6 8" id="KW-1133">Transmembrane helix</keyword>
<evidence type="ECO:0000256" key="8">
    <source>
        <dbReference type="SAM" id="Phobius"/>
    </source>
</evidence>
<keyword evidence="7 8" id="KW-0472">Membrane</keyword>
<keyword evidence="2" id="KW-0813">Transport</keyword>
<evidence type="ECO:0000256" key="2">
    <source>
        <dbReference type="ARBA" id="ARBA00022448"/>
    </source>
</evidence>
<dbReference type="PANTHER" id="PTHR43357">
    <property type="entry name" value="INNER MEMBRANE ABC TRANSPORTER PERMEASE PROTEIN YDCV"/>
    <property type="match status" value="1"/>
</dbReference>
<evidence type="ECO:0000256" key="3">
    <source>
        <dbReference type="ARBA" id="ARBA00022475"/>
    </source>
</evidence>
<keyword evidence="5 8" id="KW-0812">Transmembrane</keyword>
<evidence type="ECO:0000256" key="6">
    <source>
        <dbReference type="ARBA" id="ARBA00022989"/>
    </source>
</evidence>
<feature type="transmembrane region" description="Helical" evidence="8">
    <location>
        <begin position="29"/>
        <end position="52"/>
    </location>
</feature>
<keyword evidence="4" id="KW-0997">Cell inner membrane</keyword>
<accession>A0A644TCM7</accession>
<feature type="transmembrane region" description="Helical" evidence="8">
    <location>
        <begin position="120"/>
        <end position="143"/>
    </location>
</feature>
<sequence>MKERNLDSSIFRGQQGGFKKFLQKDLTPYLVFLIPMAFLCVFLFWPLVTTLLRAFMKSGNKFNLGALGISGFEKFFTSALYQRSLKNSFIVGISVTVCSLLIGVPMGYFVARVKIPGKSLLLSLGILPVIMPSFIGAFSWIILLGRQGVLRYFINTVLAPLGMELPPIYGMFGMIFCMSLTYYPFVFLLSHGAFSSANALLEDAGMLMGASRWRVLRTITFPLVIPSIGAAALLVFIRSIGNFGIPAIIGGDQYVLPTLIYFRVNGFWDLNGASSIAVVNVLITGAVLWFQKYVVSRREYETISASHVEIQQHSHPLIRVIAFLYCLVVLLVSLAPQIVIIVMSFFEKWQGLLPEGLTLANYSKIPKNSPKELLNSLYLSTIATLLTAVLGSIIAYITERRKPKGAGILDMAVMAPFILPGTVVSVALLSAFSGKSAIPLGGTYTIIIIAYMVRRTPYVYRSVAASLTQLNPSLEEASTIAGAHWIYTFRRVSVPLILPGIISGSILTFSTLLQELSTTILLYGARTRTVPIQIYGAVADGKMGEASALSVILLIVVFAIVYATNKSKGRDLSAGLKM</sequence>
<feature type="transmembrane region" description="Helical" evidence="8">
    <location>
        <begin position="494"/>
        <end position="513"/>
    </location>
</feature>
<dbReference type="CDD" id="cd06261">
    <property type="entry name" value="TM_PBP2"/>
    <property type="match status" value="2"/>
</dbReference>
<proteinExistence type="predicted"/>
<feature type="transmembrane region" description="Helical" evidence="8">
    <location>
        <begin position="272"/>
        <end position="290"/>
    </location>
</feature>
<dbReference type="SUPFAM" id="SSF161098">
    <property type="entry name" value="MetI-like"/>
    <property type="match status" value="2"/>
</dbReference>
<dbReference type="EMBL" id="VSSQ01000025">
    <property type="protein sequence ID" value="MPL64658.1"/>
    <property type="molecule type" value="Genomic_DNA"/>
</dbReference>
<feature type="transmembrane region" description="Helical" evidence="8">
    <location>
        <begin position="215"/>
        <end position="237"/>
    </location>
</feature>
<feature type="transmembrane region" description="Helical" evidence="8">
    <location>
        <begin position="168"/>
        <end position="194"/>
    </location>
</feature>
<gene>
    <name evidence="10" type="ORF">SDC9_10315</name>
</gene>
<dbReference type="PANTHER" id="PTHR43357:SF3">
    <property type="entry name" value="FE(3+)-TRANSPORT SYSTEM PERMEASE PROTEIN FBPB 2"/>
    <property type="match status" value="1"/>
</dbReference>
<dbReference type="GO" id="GO:0055085">
    <property type="term" value="P:transmembrane transport"/>
    <property type="evidence" value="ECO:0007669"/>
    <property type="project" value="InterPro"/>
</dbReference>
<dbReference type="Pfam" id="PF00528">
    <property type="entry name" value="BPD_transp_1"/>
    <property type="match status" value="2"/>
</dbReference>
<keyword evidence="3" id="KW-1003">Cell membrane</keyword>
<organism evidence="10">
    <name type="scientific">bioreactor metagenome</name>
    <dbReference type="NCBI Taxonomy" id="1076179"/>
    <lineage>
        <taxon>unclassified sequences</taxon>
        <taxon>metagenomes</taxon>
        <taxon>ecological metagenomes</taxon>
    </lineage>
</organism>
<feature type="transmembrane region" description="Helical" evidence="8">
    <location>
        <begin position="88"/>
        <end position="108"/>
    </location>
</feature>
<comment type="caution">
    <text evidence="10">The sequence shown here is derived from an EMBL/GenBank/DDBJ whole genome shotgun (WGS) entry which is preliminary data.</text>
</comment>
<feature type="domain" description="ABC transmembrane type-1" evidence="9">
    <location>
        <begin position="85"/>
        <end position="289"/>
    </location>
</feature>
<comment type="subcellular location">
    <subcellularLocation>
        <location evidence="1">Cell inner membrane</location>
        <topology evidence="1">Multi-pass membrane protein</topology>
    </subcellularLocation>
</comment>
<dbReference type="Gene3D" id="1.10.3720.10">
    <property type="entry name" value="MetI-like"/>
    <property type="match status" value="2"/>
</dbReference>
<name>A0A644TCM7_9ZZZZ</name>
<dbReference type="AlphaFoldDB" id="A0A644TCM7"/>
<evidence type="ECO:0000256" key="5">
    <source>
        <dbReference type="ARBA" id="ARBA00022692"/>
    </source>
</evidence>
<dbReference type="InterPro" id="IPR035906">
    <property type="entry name" value="MetI-like_sf"/>
</dbReference>
<protein>
    <recommendedName>
        <fullName evidence="9">ABC transmembrane type-1 domain-containing protein</fullName>
    </recommendedName>
</protein>
<feature type="transmembrane region" description="Helical" evidence="8">
    <location>
        <begin position="409"/>
        <end position="430"/>
    </location>
</feature>
<feature type="transmembrane region" description="Helical" evidence="8">
    <location>
        <begin position="436"/>
        <end position="453"/>
    </location>
</feature>
<evidence type="ECO:0000256" key="7">
    <source>
        <dbReference type="ARBA" id="ARBA00023136"/>
    </source>
</evidence>